<feature type="binding site" evidence="5">
    <location>
        <position position="175"/>
    </location>
    <ligand>
        <name>FMN</name>
        <dbReference type="ChEBI" id="CHEBI:58210"/>
    </ligand>
</feature>
<evidence type="ECO:0000256" key="3">
    <source>
        <dbReference type="ARBA" id="ARBA00024042"/>
    </source>
</evidence>
<dbReference type="Pfam" id="PF01070">
    <property type="entry name" value="FMN_dh"/>
    <property type="match status" value="3"/>
</dbReference>
<feature type="signal peptide" evidence="6">
    <location>
        <begin position="1"/>
        <end position="17"/>
    </location>
</feature>
<dbReference type="EMBL" id="JAANYQ010000003">
    <property type="protein sequence ID" value="KAF4125334.1"/>
    <property type="molecule type" value="Genomic_DNA"/>
</dbReference>
<protein>
    <submittedName>
        <fullName evidence="9">FMN-dependent dehydrogenase</fullName>
    </submittedName>
</protein>
<evidence type="ECO:0000256" key="6">
    <source>
        <dbReference type="SAM" id="SignalP"/>
    </source>
</evidence>
<accession>A0A9P4Z0S7</accession>
<gene>
    <name evidence="9" type="ORF">GMORB2_4174</name>
</gene>
<dbReference type="GO" id="GO:0016491">
    <property type="term" value="F:oxidoreductase activity"/>
    <property type="evidence" value="ECO:0007669"/>
    <property type="project" value="UniProtKB-KW"/>
</dbReference>
<comment type="caution">
    <text evidence="9">The sequence shown here is derived from an EMBL/GenBank/DDBJ whole genome shotgun (WGS) entry which is preliminary data.</text>
</comment>
<feature type="binding site" evidence="5">
    <location>
        <begin position="353"/>
        <end position="354"/>
    </location>
    <ligand>
        <name>FMN</name>
        <dbReference type="ChEBI" id="CHEBI:58210"/>
    </ligand>
</feature>
<dbReference type="PROSITE" id="PS51349">
    <property type="entry name" value="FMN_HYDROXY_ACID_DH_2"/>
    <property type="match status" value="1"/>
</dbReference>
<evidence type="ECO:0000313" key="10">
    <source>
        <dbReference type="Proteomes" id="UP000749293"/>
    </source>
</evidence>
<feature type="domain" description="FMN hydroxy acid dehydrogenase" evidence="8">
    <location>
        <begin position="43"/>
        <end position="403"/>
    </location>
</feature>
<reference evidence="9" key="1">
    <citation type="submission" date="2020-03" db="EMBL/GenBank/DDBJ databases">
        <title>Site-based positive gene gene selection in Geosmithia morbida across the United States reveals a broad range of putative effectors and factors for local host and environmental adapation.</title>
        <authorList>
            <person name="Onufrak A."/>
            <person name="Murdoch R.W."/>
            <person name="Gazis R."/>
            <person name="Huff M."/>
            <person name="Staton M."/>
            <person name="Klingeman W."/>
            <person name="Hadziabdic D."/>
        </authorList>
    </citation>
    <scope>NUCLEOTIDE SEQUENCE</scope>
    <source>
        <strain evidence="9">1262</strain>
    </source>
</reference>
<keyword evidence="5" id="KW-0285">Flavoprotein</keyword>
<feature type="binding site" evidence="5">
    <location>
        <begin position="330"/>
        <end position="334"/>
    </location>
    <ligand>
        <name>FMN</name>
        <dbReference type="ChEBI" id="CHEBI:58210"/>
    </ligand>
</feature>
<feature type="binding site" evidence="5">
    <location>
        <position position="299"/>
    </location>
    <ligand>
        <name>glyoxylate</name>
        <dbReference type="ChEBI" id="CHEBI:36655"/>
    </ligand>
</feature>
<dbReference type="PANTHER" id="PTHR10578">
    <property type="entry name" value="S -2-HYDROXY-ACID OXIDASE-RELATED"/>
    <property type="match status" value="1"/>
</dbReference>
<dbReference type="AlphaFoldDB" id="A0A9P4Z0S7"/>
<evidence type="ECO:0000259" key="7">
    <source>
        <dbReference type="PROSITE" id="PS50006"/>
    </source>
</evidence>
<feature type="binding site" evidence="5">
    <location>
        <begin position="124"/>
        <end position="126"/>
    </location>
    <ligand>
        <name>FMN</name>
        <dbReference type="ChEBI" id="CHEBI:58210"/>
    </ligand>
</feature>
<keyword evidence="10" id="KW-1185">Reference proteome</keyword>
<dbReference type="Proteomes" id="UP000749293">
    <property type="component" value="Unassembled WGS sequence"/>
</dbReference>
<dbReference type="InterPro" id="IPR000253">
    <property type="entry name" value="FHA_dom"/>
</dbReference>
<feature type="binding site" evidence="5">
    <location>
        <position position="296"/>
    </location>
    <ligand>
        <name>glyoxylate</name>
        <dbReference type="ChEBI" id="CHEBI:36655"/>
    </ligand>
</feature>
<dbReference type="PROSITE" id="PS50006">
    <property type="entry name" value="FHA_DOMAIN"/>
    <property type="match status" value="1"/>
</dbReference>
<dbReference type="InterPro" id="IPR037396">
    <property type="entry name" value="FMN_HAD"/>
</dbReference>
<dbReference type="SUPFAM" id="SSF51395">
    <property type="entry name" value="FMN-linked oxidoreductases"/>
    <property type="match status" value="1"/>
</dbReference>
<dbReference type="GO" id="GO:0010181">
    <property type="term" value="F:FMN binding"/>
    <property type="evidence" value="ECO:0007669"/>
    <property type="project" value="InterPro"/>
</dbReference>
<feature type="active site" description="Proton acceptor" evidence="4">
    <location>
        <position position="296"/>
    </location>
</feature>
<proteinExistence type="inferred from homology"/>
<evidence type="ECO:0000259" key="8">
    <source>
        <dbReference type="PROSITE" id="PS51349"/>
    </source>
</evidence>
<dbReference type="OrthoDB" id="1925334at2759"/>
<comment type="cofactor">
    <cofactor evidence="1">
        <name>FMN</name>
        <dbReference type="ChEBI" id="CHEBI:58210"/>
    </cofactor>
</comment>
<dbReference type="RefSeq" id="XP_035323986.1">
    <property type="nucleotide sequence ID" value="XM_035466149.1"/>
</dbReference>
<feature type="domain" description="FHA" evidence="7">
    <location>
        <begin position="350"/>
        <end position="399"/>
    </location>
</feature>
<dbReference type="PIRSF" id="PIRSF000138">
    <property type="entry name" value="Al-hdrx_acd_dh"/>
    <property type="match status" value="1"/>
</dbReference>
<keyword evidence="6" id="KW-0732">Signal</keyword>
<evidence type="ECO:0000256" key="4">
    <source>
        <dbReference type="PIRSR" id="PIRSR000138-1"/>
    </source>
</evidence>
<feature type="binding site" evidence="5">
    <location>
        <position position="198"/>
    </location>
    <ligand>
        <name>FMN</name>
        <dbReference type="ChEBI" id="CHEBI:58210"/>
    </ligand>
</feature>
<dbReference type="GeneID" id="55970402"/>
<comment type="similarity">
    <text evidence="3">Belongs to the FMN-dependent alpha-hydroxy acid dehydrogenase family.</text>
</comment>
<dbReference type="Gene3D" id="3.20.20.70">
    <property type="entry name" value="Aldolase class I"/>
    <property type="match status" value="2"/>
</dbReference>
<name>A0A9P4Z0S7_9HYPO</name>
<feature type="binding site" evidence="5">
    <location>
        <position position="272"/>
    </location>
    <ligand>
        <name>FMN</name>
        <dbReference type="ChEBI" id="CHEBI:58210"/>
    </ligand>
</feature>
<evidence type="ECO:0000256" key="1">
    <source>
        <dbReference type="ARBA" id="ARBA00001917"/>
    </source>
</evidence>
<feature type="binding site" evidence="5">
    <location>
        <position position="69"/>
    </location>
    <ligand>
        <name>glyoxylate</name>
        <dbReference type="ChEBI" id="CHEBI:36655"/>
    </ligand>
</feature>
<feature type="binding site" evidence="5">
    <location>
        <position position="200"/>
    </location>
    <ligand>
        <name>glyoxylate</name>
        <dbReference type="ChEBI" id="CHEBI:36655"/>
    </ligand>
</feature>
<dbReference type="InterPro" id="IPR012133">
    <property type="entry name" value="Alpha-hydoxy_acid_DH_FMN"/>
</dbReference>
<evidence type="ECO:0000256" key="5">
    <source>
        <dbReference type="PIRSR" id="PIRSR000138-2"/>
    </source>
</evidence>
<feature type="chain" id="PRO_5040199421" evidence="6">
    <location>
        <begin position="18"/>
        <end position="408"/>
    </location>
</feature>
<dbReference type="InterPro" id="IPR013785">
    <property type="entry name" value="Aldolase_TIM"/>
</dbReference>
<dbReference type="PANTHER" id="PTHR10578:SF140">
    <property type="entry name" value="FMN HYDROXY ACID DEHYDROGENASE DOMAIN-CONTAINING PROTEIN"/>
    <property type="match status" value="1"/>
</dbReference>
<sequence>MFSKLFVTAMAVAGANAARPFLNEADTGLADVLGDDYPVGQLPPLEDMVGLPDFDWAARNYLPATNYTYYRNGVGGESSYRNNLEVFSRYRLRPRTMVDISNVGDSLQTTILGYNFSSPFFISPAARADFAHPDAELNLMKAAGIGGIPYIVNSPLGEALEKMHVADTYTQKQVSGYASLPWEDIANVALDNQTFFTQIYFQNNVTQNKELVEQAVKIGAKALVWAVDSPGSPDRQRAARFDVGSQNTEFITNTWEKYDQFRSWTDLPIVLKGIQTVEDARAAVDHGVDAIILSNHGARNLDGSPSSLETALEIFQQDPKIFEEIEVFADGGIRYGSDALRLFALGVKAIGIGRPIMYSNIYGVDGVSKVISLLHTSIKNDAANLGLASLKDINSTYVNWTPQFSWGV</sequence>
<dbReference type="InterPro" id="IPR000262">
    <property type="entry name" value="FMN-dep_DH"/>
</dbReference>
<evidence type="ECO:0000256" key="2">
    <source>
        <dbReference type="ARBA" id="ARBA00023002"/>
    </source>
</evidence>
<keyword evidence="2" id="KW-0560">Oxidoreductase</keyword>
<keyword evidence="5" id="KW-0288">FMN</keyword>
<organism evidence="9 10">
    <name type="scientific">Geosmithia morbida</name>
    <dbReference type="NCBI Taxonomy" id="1094350"/>
    <lineage>
        <taxon>Eukaryota</taxon>
        <taxon>Fungi</taxon>
        <taxon>Dikarya</taxon>
        <taxon>Ascomycota</taxon>
        <taxon>Pezizomycotina</taxon>
        <taxon>Sordariomycetes</taxon>
        <taxon>Hypocreomycetidae</taxon>
        <taxon>Hypocreales</taxon>
        <taxon>Bionectriaceae</taxon>
        <taxon>Geosmithia</taxon>
    </lineage>
</organism>
<evidence type="ECO:0000313" key="9">
    <source>
        <dbReference type="EMBL" id="KAF4125334.1"/>
    </source>
</evidence>
<feature type="binding site" evidence="5">
    <location>
        <position position="294"/>
    </location>
    <ligand>
        <name>FMN</name>
        <dbReference type="ChEBI" id="CHEBI:58210"/>
    </ligand>
</feature>
<feature type="binding site" evidence="5">
    <location>
        <position position="235"/>
    </location>
    <ligand>
        <name>glyoxylate</name>
        <dbReference type="ChEBI" id="CHEBI:36655"/>
    </ligand>
</feature>